<protein>
    <submittedName>
        <fullName evidence="2">Uncharacterized protein</fullName>
    </submittedName>
</protein>
<sequence>MKINMTGSLFRGYRTSVLGGTGIEAPSSLLGRAKSDQLTISKQVLAMLETQNRIREMEERLGNSPESQTLDTMSKAMKTLKTCSTIAARIKAGDKVPLKDLQYLMRNDPQAYHLAMAARKPKENPKEWDSAVPKEEQEECRTTRDTLERADGAQASTETEGSSWTSSGGDFSGGTGAGANGGGV</sequence>
<proteinExistence type="predicted"/>
<reference evidence="2" key="1">
    <citation type="journal article" date="2021" name="PeerJ">
        <title>Extensive microbial diversity within the chicken gut microbiome revealed by metagenomics and culture.</title>
        <authorList>
            <person name="Gilroy R."/>
            <person name="Ravi A."/>
            <person name="Getino M."/>
            <person name="Pursley I."/>
            <person name="Horton D.L."/>
            <person name="Alikhan N.F."/>
            <person name="Baker D."/>
            <person name="Gharbi K."/>
            <person name="Hall N."/>
            <person name="Watson M."/>
            <person name="Adriaenssens E.M."/>
            <person name="Foster-Nyarko E."/>
            <person name="Jarju S."/>
            <person name="Secka A."/>
            <person name="Antonio M."/>
            <person name="Oren A."/>
            <person name="Chaudhuri R.R."/>
            <person name="La Ragione R."/>
            <person name="Hildebrand F."/>
            <person name="Pallen M.J."/>
        </authorList>
    </citation>
    <scope>NUCLEOTIDE SEQUENCE</scope>
    <source>
        <strain evidence="2">ChiSxjej1B13-11762</strain>
    </source>
</reference>
<feature type="compositionally biased region" description="Basic and acidic residues" evidence="1">
    <location>
        <begin position="120"/>
        <end position="151"/>
    </location>
</feature>
<feature type="compositionally biased region" description="Gly residues" evidence="1">
    <location>
        <begin position="170"/>
        <end position="184"/>
    </location>
</feature>
<comment type="caution">
    <text evidence="2">The sequence shown here is derived from an EMBL/GenBank/DDBJ whole genome shotgun (WGS) entry which is preliminary data.</text>
</comment>
<dbReference type="Proteomes" id="UP000824263">
    <property type="component" value="Unassembled WGS sequence"/>
</dbReference>
<organism evidence="2 3">
    <name type="scientific">Candidatus Dorea gallistercoris</name>
    <dbReference type="NCBI Taxonomy" id="2838542"/>
    <lineage>
        <taxon>Bacteria</taxon>
        <taxon>Bacillati</taxon>
        <taxon>Bacillota</taxon>
        <taxon>Clostridia</taxon>
        <taxon>Lachnospirales</taxon>
        <taxon>Lachnospiraceae</taxon>
        <taxon>Dorea</taxon>
    </lineage>
</organism>
<dbReference type="EMBL" id="DXGF01000182">
    <property type="protein sequence ID" value="HIW84680.1"/>
    <property type="molecule type" value="Genomic_DNA"/>
</dbReference>
<accession>A0A9D1RC21</accession>
<gene>
    <name evidence="2" type="ORF">H9873_10215</name>
</gene>
<feature type="compositionally biased region" description="Low complexity" evidence="1">
    <location>
        <begin position="156"/>
        <end position="169"/>
    </location>
</feature>
<evidence type="ECO:0000256" key="1">
    <source>
        <dbReference type="SAM" id="MobiDB-lite"/>
    </source>
</evidence>
<dbReference type="AlphaFoldDB" id="A0A9D1RC21"/>
<evidence type="ECO:0000313" key="2">
    <source>
        <dbReference type="EMBL" id="HIW84680.1"/>
    </source>
</evidence>
<name>A0A9D1RC21_9FIRM</name>
<feature type="region of interest" description="Disordered" evidence="1">
    <location>
        <begin position="119"/>
        <end position="184"/>
    </location>
</feature>
<reference evidence="2" key="2">
    <citation type="submission" date="2021-04" db="EMBL/GenBank/DDBJ databases">
        <authorList>
            <person name="Gilroy R."/>
        </authorList>
    </citation>
    <scope>NUCLEOTIDE SEQUENCE</scope>
    <source>
        <strain evidence="2">ChiSxjej1B13-11762</strain>
    </source>
</reference>
<evidence type="ECO:0000313" key="3">
    <source>
        <dbReference type="Proteomes" id="UP000824263"/>
    </source>
</evidence>